<dbReference type="InterPro" id="IPR007110">
    <property type="entry name" value="Ig-like_dom"/>
</dbReference>
<dbReference type="Pfam" id="PF07686">
    <property type="entry name" value="V-set"/>
    <property type="match status" value="1"/>
</dbReference>
<reference evidence="10" key="1">
    <citation type="journal article" date="2011" name="Nature">
        <title>A high-resolution map of human evolutionary constraint using 29 mammals.</title>
        <authorList>
            <person name="Lindblad-Toh K."/>
            <person name="Garber M."/>
            <person name="Zuk O."/>
            <person name="Lin M.F."/>
            <person name="Parker B.J."/>
            <person name="Washietl S."/>
            <person name="Kheradpour P."/>
            <person name="Ernst J."/>
            <person name="Jordan G."/>
            <person name="Mauceli E."/>
            <person name="Ward L.D."/>
            <person name="Lowe C.B."/>
            <person name="Holloway A.K."/>
            <person name="Clamp M."/>
            <person name="Gnerre S."/>
            <person name="Alfoldi J."/>
            <person name="Beal K."/>
            <person name="Chang J."/>
            <person name="Clawson H."/>
            <person name="Cuff J."/>
            <person name="Di Palma F."/>
            <person name="Fitzgerald S."/>
            <person name="Flicek P."/>
            <person name="Guttman M."/>
            <person name="Hubisz M.J."/>
            <person name="Jaffe D.B."/>
            <person name="Jungreis I."/>
            <person name="Kent W.J."/>
            <person name="Kostka D."/>
            <person name="Lara M."/>
            <person name="Martins A.L."/>
            <person name="Massingham T."/>
            <person name="Moltke I."/>
            <person name="Raney B.J."/>
            <person name="Rasmussen M.D."/>
            <person name="Robinson J."/>
            <person name="Stark A."/>
            <person name="Vilella A.J."/>
            <person name="Wen J."/>
            <person name="Xie X."/>
            <person name="Zody M.C."/>
            <person name="Baldwin J."/>
            <person name="Bloom T."/>
            <person name="Chin C.W."/>
            <person name="Heiman D."/>
            <person name="Nicol R."/>
            <person name="Nusbaum C."/>
            <person name="Young S."/>
            <person name="Wilkinson J."/>
            <person name="Worley K.C."/>
            <person name="Kovar C.L."/>
            <person name="Muzny D.M."/>
            <person name="Gibbs R.A."/>
            <person name="Cree A."/>
            <person name="Dihn H.H."/>
            <person name="Fowler G."/>
            <person name="Jhangiani S."/>
            <person name="Joshi V."/>
            <person name="Lee S."/>
            <person name="Lewis L.R."/>
            <person name="Nazareth L.V."/>
            <person name="Okwuonu G."/>
            <person name="Santibanez J."/>
            <person name="Warren W.C."/>
            <person name="Mardis E.R."/>
            <person name="Weinstock G.M."/>
            <person name="Wilson R.K."/>
            <person name="Delehaunty K."/>
            <person name="Dooling D."/>
            <person name="Fronik C."/>
            <person name="Fulton L."/>
            <person name="Fulton B."/>
            <person name="Graves T."/>
            <person name="Minx P."/>
            <person name="Sodergren E."/>
            <person name="Birney E."/>
            <person name="Margulies E.H."/>
            <person name="Herrero J."/>
            <person name="Green E.D."/>
            <person name="Haussler D."/>
            <person name="Siepel A."/>
            <person name="Goldman N."/>
            <person name="Pollard K.S."/>
            <person name="Pedersen J.S."/>
            <person name="Lander E.S."/>
            <person name="Kellis M."/>
        </authorList>
    </citation>
    <scope>NUCLEOTIDE SEQUENCE [LARGE SCALE GENOMIC DNA]</scope>
    <source>
        <strain evidence="10">2N</strain>
    </source>
</reference>
<dbReference type="Ensembl" id="ENSCPOT00000007311.3">
    <property type="protein sequence ID" value="ENSCPOP00000018272.2"/>
    <property type="gene ID" value="ENSCPOG00000036613.1"/>
</dbReference>
<proteinExistence type="inferred from homology"/>
<protein>
    <submittedName>
        <fullName evidence="9">V-set pre-B cell surrogate light chain 1</fullName>
    </submittedName>
</protein>
<evidence type="ECO:0000256" key="2">
    <source>
        <dbReference type="ARBA" id="ARBA00022729"/>
    </source>
</evidence>
<dbReference type="SMART" id="SM00406">
    <property type="entry name" value="IGv"/>
    <property type="match status" value="1"/>
</dbReference>
<dbReference type="KEGG" id="cpoc:100735142"/>
<dbReference type="EMBL" id="AAKN02007375">
    <property type="status" value="NOT_ANNOTATED_CDS"/>
    <property type="molecule type" value="Genomic_DNA"/>
</dbReference>
<gene>
    <name evidence="9" type="primary">VPREB1</name>
</gene>
<sequence length="151" mass="16872">MFCAPVLLMLLAYCTGYGTQPVLYQPPSASSLLGTAVRLTCTLRSDHNIGFYSIFWYQQRPGQPPRFLLRYFSYLDKHQGPKVPPRFSGSKDVSRNQGYLSISELQPEDEAIYYCAVGTQNTDREKEIEKDGGEEKDPGASGSQAPRAQIP</sequence>
<evidence type="ECO:0000256" key="1">
    <source>
        <dbReference type="ARBA" id="ARBA00008637"/>
    </source>
</evidence>
<keyword evidence="10" id="KW-1185">Reference proteome</keyword>
<evidence type="ECO:0000313" key="9">
    <source>
        <dbReference type="Ensembl" id="ENSCPOP00000018272.2"/>
    </source>
</evidence>
<name>H0W5L9_CAVPO</name>
<feature type="compositionally biased region" description="Polar residues" evidence="6">
    <location>
        <begin position="141"/>
        <end position="151"/>
    </location>
</feature>
<dbReference type="InterPro" id="IPR036179">
    <property type="entry name" value="Ig-like_dom_sf"/>
</dbReference>
<keyword evidence="2 7" id="KW-0732">Signal</keyword>
<dbReference type="InterPro" id="IPR013783">
    <property type="entry name" value="Ig-like_fold"/>
</dbReference>
<dbReference type="FunFam" id="2.60.40.10:FF:000721">
    <property type="entry name" value="Immunoglobulin lambda variable 5-45"/>
    <property type="match status" value="1"/>
</dbReference>
<feature type="compositionally biased region" description="Basic and acidic residues" evidence="6">
    <location>
        <begin position="123"/>
        <end position="138"/>
    </location>
</feature>
<evidence type="ECO:0000256" key="5">
    <source>
        <dbReference type="ARBA" id="ARBA00057887"/>
    </source>
</evidence>
<organism evidence="9 10">
    <name type="scientific">Cavia porcellus</name>
    <name type="common">Guinea pig</name>
    <dbReference type="NCBI Taxonomy" id="10141"/>
    <lineage>
        <taxon>Eukaryota</taxon>
        <taxon>Metazoa</taxon>
        <taxon>Chordata</taxon>
        <taxon>Craniata</taxon>
        <taxon>Vertebrata</taxon>
        <taxon>Euteleostomi</taxon>
        <taxon>Mammalia</taxon>
        <taxon>Eutheria</taxon>
        <taxon>Euarchontoglires</taxon>
        <taxon>Glires</taxon>
        <taxon>Rodentia</taxon>
        <taxon>Hystricomorpha</taxon>
        <taxon>Caviidae</taxon>
        <taxon>Cavia</taxon>
    </lineage>
</organism>
<dbReference type="AlphaFoldDB" id="H0W5L9"/>
<keyword evidence="3" id="KW-1015">Disulfide bond</keyword>
<feature type="region of interest" description="Disordered" evidence="6">
    <location>
        <begin position="123"/>
        <end position="151"/>
    </location>
</feature>
<dbReference type="Gene3D" id="2.60.40.10">
    <property type="entry name" value="Immunoglobulins"/>
    <property type="match status" value="1"/>
</dbReference>
<dbReference type="eggNOG" id="ENOG502RYIN">
    <property type="taxonomic scope" value="Eukaryota"/>
</dbReference>
<dbReference type="GeneTree" id="ENSGT00940000161017"/>
<dbReference type="InterPro" id="IPR050150">
    <property type="entry name" value="IgV_Light_Chain"/>
</dbReference>
<evidence type="ECO:0000259" key="8">
    <source>
        <dbReference type="PROSITE" id="PS50835"/>
    </source>
</evidence>
<dbReference type="FunCoup" id="H0W5L9">
    <property type="interactions" value="393"/>
</dbReference>
<accession>H0W5L9</accession>
<comment type="similarity">
    <text evidence="1">Belongs to the immunoglobulin superfamily.</text>
</comment>
<dbReference type="PROSITE" id="PS50835">
    <property type="entry name" value="IG_LIKE"/>
    <property type="match status" value="1"/>
</dbReference>
<feature type="chain" id="PRO_5011505729" evidence="7">
    <location>
        <begin position="17"/>
        <end position="151"/>
    </location>
</feature>
<reference evidence="9" key="2">
    <citation type="submission" date="2025-08" db="UniProtKB">
        <authorList>
            <consortium name="Ensembl"/>
        </authorList>
    </citation>
    <scope>IDENTIFICATION</scope>
    <source>
        <strain evidence="9">2N</strain>
    </source>
</reference>
<dbReference type="HOGENOM" id="CLU_077975_3_1_1"/>
<dbReference type="InParanoid" id="H0W5L9"/>
<evidence type="ECO:0000256" key="7">
    <source>
        <dbReference type="SAM" id="SignalP"/>
    </source>
</evidence>
<dbReference type="SMART" id="SM00409">
    <property type="entry name" value="IG"/>
    <property type="match status" value="1"/>
</dbReference>
<evidence type="ECO:0000256" key="3">
    <source>
        <dbReference type="ARBA" id="ARBA00023157"/>
    </source>
</evidence>
<dbReference type="OrthoDB" id="9838202at2759"/>
<dbReference type="SUPFAM" id="SSF48726">
    <property type="entry name" value="Immunoglobulin"/>
    <property type="match status" value="1"/>
</dbReference>
<keyword evidence="4" id="KW-0393">Immunoglobulin domain</keyword>
<dbReference type="STRING" id="10141.ENSCPOP00000018272"/>
<feature type="domain" description="Ig-like" evidence="8">
    <location>
        <begin position="21"/>
        <end position="129"/>
    </location>
</feature>
<feature type="signal peptide" evidence="7">
    <location>
        <begin position="1"/>
        <end position="16"/>
    </location>
</feature>
<dbReference type="OMA" id="FYSIFWY"/>
<reference evidence="9" key="3">
    <citation type="submission" date="2025-09" db="UniProtKB">
        <authorList>
            <consortium name="Ensembl"/>
        </authorList>
    </citation>
    <scope>IDENTIFICATION</scope>
    <source>
        <strain evidence="9">2N</strain>
    </source>
</reference>
<dbReference type="PANTHER" id="PTHR23267">
    <property type="entry name" value="IMMUNOGLOBULIN LIGHT CHAIN"/>
    <property type="match status" value="1"/>
</dbReference>
<comment type="function">
    <text evidence="5">Associates with the Ig-mu chain to form a molecular complex that is expressed on the surface of pre-B-cells. This complex presumably regulates Ig gene rearrangements in the early steps of B-cell differentiation.</text>
</comment>
<evidence type="ECO:0000256" key="4">
    <source>
        <dbReference type="ARBA" id="ARBA00023319"/>
    </source>
</evidence>
<evidence type="ECO:0000256" key="6">
    <source>
        <dbReference type="SAM" id="MobiDB-lite"/>
    </source>
</evidence>
<dbReference type="InterPro" id="IPR013106">
    <property type="entry name" value="Ig_V-set"/>
</dbReference>
<evidence type="ECO:0000313" key="10">
    <source>
        <dbReference type="Proteomes" id="UP000005447"/>
    </source>
</evidence>
<dbReference type="GO" id="GO:0042100">
    <property type="term" value="P:B cell proliferation"/>
    <property type="evidence" value="ECO:0007669"/>
    <property type="project" value="UniProtKB-ARBA"/>
</dbReference>
<dbReference type="VEuPathDB" id="HostDB:ENSCPOG00000036613"/>
<dbReference type="Proteomes" id="UP000005447">
    <property type="component" value="Unassembled WGS sequence"/>
</dbReference>
<dbReference type="InterPro" id="IPR003599">
    <property type="entry name" value="Ig_sub"/>
</dbReference>